<protein>
    <recommendedName>
        <fullName evidence="3">DUF3108 domain-containing protein</fullName>
    </recommendedName>
</protein>
<dbReference type="RefSeq" id="WP_248358569.1">
    <property type="nucleotide sequence ID" value="NZ_AP025591.1"/>
</dbReference>
<dbReference type="Proteomes" id="UP001162891">
    <property type="component" value="Chromosome"/>
</dbReference>
<name>A0ABM7WQM7_9BACT</name>
<gene>
    <name evidence="1" type="ORF">AMOR_07610</name>
</gene>
<reference evidence="2" key="1">
    <citation type="journal article" date="2022" name="Int. J. Syst. Evol. Microbiol.">
        <title>Anaeromyxobacter oryzae sp. nov., Anaeromyxobacter diazotrophicus sp. nov. and Anaeromyxobacter paludicola sp. nov., isolated from paddy soils.</title>
        <authorList>
            <person name="Itoh H."/>
            <person name="Xu Z."/>
            <person name="Mise K."/>
            <person name="Masuda Y."/>
            <person name="Ushijima N."/>
            <person name="Hayakawa C."/>
            <person name="Shiratori Y."/>
            <person name="Senoo K."/>
        </authorList>
    </citation>
    <scope>NUCLEOTIDE SEQUENCE [LARGE SCALE GENOMIC DNA]</scope>
    <source>
        <strain evidence="2">Red232</strain>
    </source>
</reference>
<evidence type="ECO:0000313" key="1">
    <source>
        <dbReference type="EMBL" id="BDG01765.1"/>
    </source>
</evidence>
<accession>A0ABM7WQM7</accession>
<dbReference type="Pfam" id="PF11306">
    <property type="entry name" value="DUF3108"/>
    <property type="match status" value="1"/>
</dbReference>
<keyword evidence="2" id="KW-1185">Reference proteome</keyword>
<evidence type="ECO:0008006" key="3">
    <source>
        <dbReference type="Google" id="ProtNLM"/>
    </source>
</evidence>
<dbReference type="EMBL" id="AP025591">
    <property type="protein sequence ID" value="BDG01765.1"/>
    <property type="molecule type" value="Genomic_DNA"/>
</dbReference>
<proteinExistence type="predicted"/>
<dbReference type="InterPro" id="IPR021457">
    <property type="entry name" value="DUF3108"/>
</dbReference>
<evidence type="ECO:0000313" key="2">
    <source>
        <dbReference type="Proteomes" id="UP001162891"/>
    </source>
</evidence>
<organism evidence="1 2">
    <name type="scientific">Anaeromyxobacter oryzae</name>
    <dbReference type="NCBI Taxonomy" id="2918170"/>
    <lineage>
        <taxon>Bacteria</taxon>
        <taxon>Pseudomonadati</taxon>
        <taxon>Myxococcota</taxon>
        <taxon>Myxococcia</taxon>
        <taxon>Myxococcales</taxon>
        <taxon>Cystobacterineae</taxon>
        <taxon>Anaeromyxobacteraceae</taxon>
        <taxon>Anaeromyxobacter</taxon>
    </lineage>
</organism>
<sequence length="253" mass="27033">MTLAALAALALAAPPCGLPLPAGPLPWSTGETLTYDLDLLGIVKAGTLELSVERPMSGGRIVPLRARARTDASFANLTRIAAVALSWVDPRTLRPERYREEADENGVHKVGDAKLAPPGADVTITYEVAGRRSTATYARQGEALDALSALYRLRAAHLAPGDTFCLDLVARGRYWRVTGTVAPRTEKVQTPLGRLETLRVDASLRRANAPNAPPSAIHLWISRDPARLLVGVVGEVDAGPVRAMLTAARGVRR</sequence>